<dbReference type="InterPro" id="IPR043429">
    <property type="entry name" value="ArtM/GltK/GlnP/TcyL/YhdX-like"/>
</dbReference>
<feature type="domain" description="ABC transmembrane type-1" evidence="9">
    <location>
        <begin position="21"/>
        <end position="218"/>
    </location>
</feature>
<dbReference type="AlphaFoldDB" id="A0A1W1ZCP8"/>
<evidence type="ECO:0000256" key="7">
    <source>
        <dbReference type="ARBA" id="ARBA00023136"/>
    </source>
</evidence>
<comment type="similarity">
    <text evidence="8">Belongs to the binding-protein-dependent transport system permease family.</text>
</comment>
<dbReference type="CDD" id="cd06261">
    <property type="entry name" value="TM_PBP2"/>
    <property type="match status" value="1"/>
</dbReference>
<dbReference type="STRING" id="1122930.SAMN02745168_0962"/>
<dbReference type="SUPFAM" id="SSF161098">
    <property type="entry name" value="MetI-like"/>
    <property type="match status" value="1"/>
</dbReference>
<keyword evidence="6 8" id="KW-1133">Transmembrane helix</keyword>
<feature type="transmembrane region" description="Helical" evidence="8">
    <location>
        <begin position="20"/>
        <end position="45"/>
    </location>
</feature>
<keyword evidence="2 8" id="KW-0813">Transport</keyword>
<dbReference type="NCBIfam" id="TIGR01726">
    <property type="entry name" value="HEQRo_perm_3TM"/>
    <property type="match status" value="1"/>
</dbReference>
<comment type="subcellular location">
    <subcellularLocation>
        <location evidence="1 8">Cell membrane</location>
        <topology evidence="1 8">Multi-pass membrane protein</topology>
    </subcellularLocation>
</comment>
<dbReference type="Proteomes" id="UP000192790">
    <property type="component" value="Unassembled WGS sequence"/>
</dbReference>
<protein>
    <submittedName>
        <fullName evidence="10">L-cystine transport system permease protein</fullName>
    </submittedName>
</protein>
<feature type="transmembrane region" description="Helical" evidence="8">
    <location>
        <begin position="57"/>
        <end position="77"/>
    </location>
</feature>
<reference evidence="10 11" key="1">
    <citation type="submission" date="2017-04" db="EMBL/GenBank/DDBJ databases">
        <authorList>
            <person name="Afonso C.L."/>
            <person name="Miller P.J."/>
            <person name="Scott M.A."/>
            <person name="Spackman E."/>
            <person name="Goraichik I."/>
            <person name="Dimitrov K.M."/>
            <person name="Suarez D.L."/>
            <person name="Swayne D.E."/>
        </authorList>
    </citation>
    <scope>NUCLEOTIDE SEQUENCE [LARGE SCALE GENOMIC DNA]</scope>
    <source>
        <strain evidence="10 11">DSM 12816</strain>
    </source>
</reference>
<feature type="transmembrane region" description="Helical" evidence="8">
    <location>
        <begin position="199"/>
        <end position="218"/>
    </location>
</feature>
<feature type="transmembrane region" description="Helical" evidence="8">
    <location>
        <begin position="97"/>
        <end position="113"/>
    </location>
</feature>
<dbReference type="Gene3D" id="1.10.3720.10">
    <property type="entry name" value="MetI-like"/>
    <property type="match status" value="1"/>
</dbReference>
<gene>
    <name evidence="10" type="ORF">SAMN02745168_0962</name>
</gene>
<accession>A0A1W1ZCP8</accession>
<evidence type="ECO:0000259" key="9">
    <source>
        <dbReference type="PROSITE" id="PS50928"/>
    </source>
</evidence>
<dbReference type="RefSeq" id="WP_084233604.1">
    <property type="nucleotide sequence ID" value="NZ_FWXW01000002.1"/>
</dbReference>
<dbReference type="PANTHER" id="PTHR30614:SF0">
    <property type="entry name" value="L-CYSTINE TRANSPORT SYSTEM PERMEASE PROTEIN TCYL"/>
    <property type="match status" value="1"/>
</dbReference>
<dbReference type="GO" id="GO:0006865">
    <property type="term" value="P:amino acid transport"/>
    <property type="evidence" value="ECO:0007669"/>
    <property type="project" value="UniProtKB-KW"/>
</dbReference>
<evidence type="ECO:0000256" key="2">
    <source>
        <dbReference type="ARBA" id="ARBA00022448"/>
    </source>
</evidence>
<evidence type="ECO:0000256" key="1">
    <source>
        <dbReference type="ARBA" id="ARBA00004651"/>
    </source>
</evidence>
<organism evidence="10 11">
    <name type="scientific">Papillibacter cinnamivorans DSM 12816</name>
    <dbReference type="NCBI Taxonomy" id="1122930"/>
    <lineage>
        <taxon>Bacteria</taxon>
        <taxon>Bacillati</taxon>
        <taxon>Bacillota</taxon>
        <taxon>Clostridia</taxon>
        <taxon>Eubacteriales</taxon>
        <taxon>Oscillospiraceae</taxon>
        <taxon>Papillibacter</taxon>
    </lineage>
</organism>
<evidence type="ECO:0000313" key="11">
    <source>
        <dbReference type="Proteomes" id="UP000192790"/>
    </source>
</evidence>
<dbReference type="InterPro" id="IPR000515">
    <property type="entry name" value="MetI-like"/>
</dbReference>
<evidence type="ECO:0000313" key="10">
    <source>
        <dbReference type="EMBL" id="SMC46205.1"/>
    </source>
</evidence>
<keyword evidence="4 8" id="KW-0812">Transmembrane</keyword>
<evidence type="ECO:0000256" key="8">
    <source>
        <dbReference type="RuleBase" id="RU363032"/>
    </source>
</evidence>
<dbReference type="GO" id="GO:0043190">
    <property type="term" value="C:ATP-binding cassette (ABC) transporter complex"/>
    <property type="evidence" value="ECO:0007669"/>
    <property type="project" value="InterPro"/>
</dbReference>
<keyword evidence="11" id="KW-1185">Reference proteome</keyword>
<dbReference type="Pfam" id="PF00528">
    <property type="entry name" value="BPD_transp_1"/>
    <property type="match status" value="1"/>
</dbReference>
<keyword evidence="7 8" id="KW-0472">Membrane</keyword>
<name>A0A1W1ZCP8_9FIRM</name>
<dbReference type="PANTHER" id="PTHR30614">
    <property type="entry name" value="MEMBRANE COMPONENT OF AMINO ACID ABC TRANSPORTER"/>
    <property type="match status" value="1"/>
</dbReference>
<evidence type="ECO:0000256" key="6">
    <source>
        <dbReference type="ARBA" id="ARBA00022989"/>
    </source>
</evidence>
<keyword evidence="3" id="KW-1003">Cell membrane</keyword>
<dbReference type="GO" id="GO:0022857">
    <property type="term" value="F:transmembrane transporter activity"/>
    <property type="evidence" value="ECO:0007669"/>
    <property type="project" value="InterPro"/>
</dbReference>
<dbReference type="OrthoDB" id="9787841at2"/>
<sequence length="232" mass="25115">MGKLFSVSYFGNVIPKLLSALPSTIGIVLASLAFGLVLGFLAAALRIRGGPVMSRIAAFYISFMRGVPLIALMLLVYFGFPQLMSFLGFEAGSWPKYPLVIASFALNVSGYLAENMRSAYLSVDKSQFEAAHSIGMTGLQGFVHIIFPQAVTNALPSVGNTVIMLIKDTALAFSLGVVDIMGKAVLINARNYGARQVEIFVAVGLIYWAVCFVLERILDLLEKRGRKPLRLG</sequence>
<dbReference type="EMBL" id="FWXW01000002">
    <property type="protein sequence ID" value="SMC46205.1"/>
    <property type="molecule type" value="Genomic_DNA"/>
</dbReference>
<proteinExistence type="inferred from homology"/>
<keyword evidence="5" id="KW-0029">Amino-acid transport</keyword>
<evidence type="ECO:0000256" key="4">
    <source>
        <dbReference type="ARBA" id="ARBA00022692"/>
    </source>
</evidence>
<evidence type="ECO:0000256" key="3">
    <source>
        <dbReference type="ARBA" id="ARBA00022475"/>
    </source>
</evidence>
<evidence type="ECO:0000256" key="5">
    <source>
        <dbReference type="ARBA" id="ARBA00022970"/>
    </source>
</evidence>
<dbReference type="InterPro" id="IPR010065">
    <property type="entry name" value="AA_ABC_transptr_permease_3TM"/>
</dbReference>
<dbReference type="InterPro" id="IPR035906">
    <property type="entry name" value="MetI-like_sf"/>
</dbReference>
<dbReference type="PROSITE" id="PS50928">
    <property type="entry name" value="ABC_TM1"/>
    <property type="match status" value="1"/>
</dbReference>